<dbReference type="HOGENOM" id="CLU_094727_0_0_1"/>
<evidence type="ECO:0000313" key="9">
    <source>
        <dbReference type="EMBL" id="ENN76330.1"/>
    </source>
</evidence>
<protein>
    <recommendedName>
        <fullName evidence="6">Small ribosomal subunit protein mS25</fullName>
    </recommendedName>
    <alternativeName>
        <fullName evidence="7">28S ribosomal protein S25, mitochondrial</fullName>
    </alternativeName>
</protein>
<dbReference type="GO" id="GO:0005840">
    <property type="term" value="C:ribosome"/>
    <property type="evidence" value="ECO:0007669"/>
    <property type="project" value="UniProtKB-KW"/>
</dbReference>
<dbReference type="SMART" id="SM00916">
    <property type="entry name" value="L51_S25_CI-B8"/>
    <property type="match status" value="1"/>
</dbReference>
<comment type="similarity">
    <text evidence="2">Belongs to the mitochondrion-specific ribosomal protein mS25 family.</text>
</comment>
<reference evidence="10" key="2">
    <citation type="submission" date="2024-08" db="UniProtKB">
        <authorList>
            <consortium name="EnsemblMetazoa"/>
        </authorList>
    </citation>
    <scope>IDENTIFICATION</scope>
</reference>
<feature type="non-terminal residue" evidence="9">
    <location>
        <position position="1"/>
    </location>
</feature>
<dbReference type="PANTHER" id="PTHR13274">
    <property type="entry name" value="MITOCHONDRIAL RIBOSOMAL PROTEIN S25"/>
    <property type="match status" value="1"/>
</dbReference>
<evidence type="ECO:0000313" key="10">
    <source>
        <dbReference type="EnsemblMetazoa" id="XP_019761482.1"/>
    </source>
</evidence>
<reference evidence="9 11" key="1">
    <citation type="journal article" date="2013" name="Genome Biol.">
        <title>Draft genome of the mountain pine beetle, Dendroctonus ponderosae Hopkins, a major forest pest.</title>
        <authorList>
            <person name="Keeling C.I."/>
            <person name="Yuen M.M."/>
            <person name="Liao N.Y."/>
            <person name="Docking T.R."/>
            <person name="Chan S.K."/>
            <person name="Taylor G.A."/>
            <person name="Palmquist D.L."/>
            <person name="Jackman S.D."/>
            <person name="Nguyen A."/>
            <person name="Li M."/>
            <person name="Henderson H."/>
            <person name="Janes J.K."/>
            <person name="Zhao Y."/>
            <person name="Pandoh P."/>
            <person name="Moore R."/>
            <person name="Sperling F.A."/>
            <person name="Huber D.P."/>
            <person name="Birol I."/>
            <person name="Jones S.J."/>
            <person name="Bohlmann J."/>
        </authorList>
    </citation>
    <scope>NUCLEOTIDE SEQUENCE</scope>
</reference>
<dbReference type="EMBL" id="KB740984">
    <property type="protein sequence ID" value="ENN76330.1"/>
    <property type="molecule type" value="Genomic_DNA"/>
</dbReference>
<dbReference type="InterPro" id="IPR040049">
    <property type="entry name" value="Ribosomal_mS25/mL61"/>
</dbReference>
<comment type="subcellular location">
    <subcellularLocation>
        <location evidence="1">Mitochondrion</location>
    </subcellularLocation>
</comment>
<keyword evidence="3" id="KW-0689">Ribosomal protein</keyword>
<dbReference type="InterPro" id="IPR036249">
    <property type="entry name" value="Thioredoxin-like_sf"/>
</dbReference>
<evidence type="ECO:0000256" key="1">
    <source>
        <dbReference type="ARBA" id="ARBA00004173"/>
    </source>
</evidence>
<evidence type="ECO:0000259" key="8">
    <source>
        <dbReference type="SMART" id="SM00916"/>
    </source>
</evidence>
<keyword evidence="11" id="KW-1185">Reference proteome</keyword>
<dbReference type="GO" id="GO:0005739">
    <property type="term" value="C:mitochondrion"/>
    <property type="evidence" value="ECO:0007669"/>
    <property type="project" value="UniProtKB-SubCell"/>
</dbReference>
<feature type="domain" description="Ribosomal protein/NADH dehydrogenase" evidence="8">
    <location>
        <begin position="37"/>
        <end position="128"/>
    </location>
</feature>
<dbReference type="OMA" id="FCICEVP"/>
<evidence type="ECO:0000313" key="11">
    <source>
        <dbReference type="Proteomes" id="UP000019118"/>
    </source>
</evidence>
<dbReference type="AlphaFoldDB" id="N6U405"/>
<dbReference type="Pfam" id="PF05047">
    <property type="entry name" value="L51_S25_CI-B8"/>
    <property type="match status" value="1"/>
</dbReference>
<evidence type="ECO:0000256" key="3">
    <source>
        <dbReference type="ARBA" id="ARBA00022980"/>
    </source>
</evidence>
<evidence type="ECO:0000256" key="2">
    <source>
        <dbReference type="ARBA" id="ARBA00008046"/>
    </source>
</evidence>
<dbReference type="OrthoDB" id="5919182at2759"/>
<keyword evidence="5" id="KW-0687">Ribonucleoprotein</keyword>
<dbReference type="GO" id="GO:0003735">
    <property type="term" value="F:structural constituent of ribosome"/>
    <property type="evidence" value="ECO:0007669"/>
    <property type="project" value="InterPro"/>
</dbReference>
<gene>
    <name evidence="10" type="primary">109538610</name>
    <name evidence="9" type="ORF">YQE_07293</name>
</gene>
<evidence type="ECO:0000256" key="6">
    <source>
        <dbReference type="ARBA" id="ARBA00035139"/>
    </source>
</evidence>
<dbReference type="Gene3D" id="3.40.30.10">
    <property type="entry name" value="Glutaredoxin"/>
    <property type="match status" value="1"/>
</dbReference>
<name>N6U405_DENPD</name>
<dbReference type="SUPFAM" id="SSF52833">
    <property type="entry name" value="Thioredoxin-like"/>
    <property type="match status" value="1"/>
</dbReference>
<organism evidence="9">
    <name type="scientific">Dendroctonus ponderosae</name>
    <name type="common">Mountain pine beetle</name>
    <dbReference type="NCBI Taxonomy" id="77166"/>
    <lineage>
        <taxon>Eukaryota</taxon>
        <taxon>Metazoa</taxon>
        <taxon>Ecdysozoa</taxon>
        <taxon>Arthropoda</taxon>
        <taxon>Hexapoda</taxon>
        <taxon>Insecta</taxon>
        <taxon>Pterygota</taxon>
        <taxon>Neoptera</taxon>
        <taxon>Endopterygota</taxon>
        <taxon>Coleoptera</taxon>
        <taxon>Polyphaga</taxon>
        <taxon>Cucujiformia</taxon>
        <taxon>Curculionidae</taxon>
        <taxon>Scolytinae</taxon>
        <taxon>Dendroctonus</taxon>
    </lineage>
</organism>
<dbReference type="GO" id="GO:1990904">
    <property type="term" value="C:ribonucleoprotein complex"/>
    <property type="evidence" value="ECO:0007669"/>
    <property type="project" value="UniProtKB-KW"/>
</dbReference>
<dbReference type="EnsemblMetazoa" id="XM_019905923.1">
    <property type="protein sequence ID" value="XP_019761482.1"/>
    <property type="gene ID" value="LOC109538610"/>
</dbReference>
<keyword evidence="4" id="KW-0496">Mitochondrion</keyword>
<dbReference type="KEGG" id="dpa:109538610"/>
<evidence type="ECO:0000256" key="4">
    <source>
        <dbReference type="ARBA" id="ARBA00023128"/>
    </source>
</evidence>
<dbReference type="InterPro" id="IPR007741">
    <property type="entry name" value="Ribosomal_mL43/mS25/NADH_DH"/>
</dbReference>
<dbReference type="PANTHER" id="PTHR13274:SF2">
    <property type="entry name" value="SMALL RIBOSOMAL SUBUNIT PROTEIN MS25"/>
    <property type="match status" value="1"/>
</dbReference>
<evidence type="ECO:0000256" key="7">
    <source>
        <dbReference type="ARBA" id="ARBA00035369"/>
    </source>
</evidence>
<dbReference type="Proteomes" id="UP000019118">
    <property type="component" value="Unassembled WGS sequence"/>
</dbReference>
<proteinExistence type="inferred from homology"/>
<evidence type="ECO:0000256" key="5">
    <source>
        <dbReference type="ARBA" id="ARBA00023274"/>
    </source>
</evidence>
<sequence length="186" mass="21377">MPFMKGPAPIRRTIKYLEAGRLCLKDQLKILTVNYNIHGQSHQGAREFVFWHLPHIQYKNPQVQIATFKNVTPSPFIRAFYGMYQLICGQIMLELLIFLDTGDHMLIDIDGRSKDEIYEHLIRVVGKDRETLMAENIAKEKKDNPANFGVGCDRHCICEIPGQIPCPGTCPLPNHMRGKFRRANKD</sequence>
<accession>N6U405</accession>